<keyword evidence="15" id="KW-1185">Reference proteome</keyword>
<evidence type="ECO:0000256" key="7">
    <source>
        <dbReference type="ARBA" id="ARBA00022840"/>
    </source>
</evidence>
<feature type="signal peptide" evidence="13">
    <location>
        <begin position="1"/>
        <end position="18"/>
    </location>
</feature>
<evidence type="ECO:0000256" key="11">
    <source>
        <dbReference type="PROSITE-ProRule" id="PRU10141"/>
    </source>
</evidence>
<evidence type="ECO:0000313" key="14">
    <source>
        <dbReference type="EMBL" id="TNN63707.1"/>
    </source>
</evidence>
<evidence type="ECO:0000256" key="12">
    <source>
        <dbReference type="SAM" id="Phobius"/>
    </source>
</evidence>
<feature type="binding site" evidence="11">
    <location>
        <position position="161"/>
    </location>
    <ligand>
        <name>ATP</name>
        <dbReference type="ChEBI" id="CHEBI:30616"/>
    </ligand>
</feature>
<proteinExistence type="predicted"/>
<feature type="chain" id="PRO_5021270476" evidence="13">
    <location>
        <begin position="19"/>
        <end position="288"/>
    </location>
</feature>
<dbReference type="GO" id="GO:0001944">
    <property type="term" value="P:vasculature development"/>
    <property type="evidence" value="ECO:0007669"/>
    <property type="project" value="TreeGrafter"/>
</dbReference>
<dbReference type="GO" id="GO:0030509">
    <property type="term" value="P:BMP signaling pathway"/>
    <property type="evidence" value="ECO:0007669"/>
    <property type="project" value="TreeGrafter"/>
</dbReference>
<dbReference type="GO" id="GO:0005024">
    <property type="term" value="F:transforming growth factor beta receptor activity"/>
    <property type="evidence" value="ECO:0007669"/>
    <property type="project" value="TreeGrafter"/>
</dbReference>
<evidence type="ECO:0000256" key="2">
    <source>
        <dbReference type="ARBA" id="ARBA00022527"/>
    </source>
</evidence>
<dbReference type="InterPro" id="IPR011009">
    <property type="entry name" value="Kinase-like_dom_sf"/>
</dbReference>
<dbReference type="Gene3D" id="3.30.200.20">
    <property type="entry name" value="Phosphorylase Kinase, domain 1"/>
    <property type="match status" value="1"/>
</dbReference>
<keyword evidence="8 12" id="KW-1133">Transmembrane helix</keyword>
<keyword evidence="13" id="KW-0732">Signal</keyword>
<comment type="caution">
    <text evidence="14">The sequence shown here is derived from an EMBL/GenBank/DDBJ whole genome shotgun (WGS) entry which is preliminary data.</text>
</comment>
<keyword evidence="7 11" id="KW-0067">ATP-binding</keyword>
<dbReference type="GO" id="GO:0005524">
    <property type="term" value="F:ATP binding"/>
    <property type="evidence" value="ECO:0007669"/>
    <property type="project" value="UniProtKB-UniRule"/>
</dbReference>
<name>A0A4Z2HCV1_9TELE</name>
<dbReference type="AlphaFoldDB" id="A0A4Z2HCV1"/>
<evidence type="ECO:0000256" key="3">
    <source>
        <dbReference type="ARBA" id="ARBA00022679"/>
    </source>
</evidence>
<dbReference type="PANTHER" id="PTHR23255">
    <property type="entry name" value="TRANSFORMING GROWTH FACTOR-BETA RECEPTOR TYPE I AND II"/>
    <property type="match status" value="1"/>
</dbReference>
<keyword evidence="10 14" id="KW-0675">Receptor</keyword>
<dbReference type="PANTHER" id="PTHR23255:SF63">
    <property type="entry name" value="BONE MORPHOGENETIC PROTEIN RECEPTOR TYPE-2"/>
    <property type="match status" value="1"/>
</dbReference>
<gene>
    <name evidence="14" type="primary">BMPR2_1</name>
    <name evidence="14" type="ORF">EYF80_026125</name>
</gene>
<evidence type="ECO:0000256" key="10">
    <source>
        <dbReference type="ARBA" id="ARBA00023170"/>
    </source>
</evidence>
<dbReference type="OrthoDB" id="669224at2759"/>
<keyword evidence="5 11" id="KW-0547">Nucleotide-binding</keyword>
<dbReference type="PROSITE" id="PS00107">
    <property type="entry name" value="PROTEIN_KINASE_ATP"/>
    <property type="match status" value="1"/>
</dbReference>
<dbReference type="InterPro" id="IPR000333">
    <property type="entry name" value="TGFB_receptor"/>
</dbReference>
<evidence type="ECO:0000256" key="5">
    <source>
        <dbReference type="ARBA" id="ARBA00022741"/>
    </source>
</evidence>
<protein>
    <submittedName>
        <fullName evidence="14">Bone morphogenetic protein receptor type-2</fullName>
    </submittedName>
</protein>
<dbReference type="GO" id="GO:0005886">
    <property type="term" value="C:plasma membrane"/>
    <property type="evidence" value="ECO:0007669"/>
    <property type="project" value="TreeGrafter"/>
</dbReference>
<keyword evidence="9 12" id="KW-0472">Membrane</keyword>
<organism evidence="14 15">
    <name type="scientific">Liparis tanakae</name>
    <name type="common">Tanaka's snailfish</name>
    <dbReference type="NCBI Taxonomy" id="230148"/>
    <lineage>
        <taxon>Eukaryota</taxon>
        <taxon>Metazoa</taxon>
        <taxon>Chordata</taxon>
        <taxon>Craniata</taxon>
        <taxon>Vertebrata</taxon>
        <taxon>Euteleostomi</taxon>
        <taxon>Actinopterygii</taxon>
        <taxon>Neopterygii</taxon>
        <taxon>Teleostei</taxon>
        <taxon>Neoteleostei</taxon>
        <taxon>Acanthomorphata</taxon>
        <taxon>Eupercaria</taxon>
        <taxon>Perciformes</taxon>
        <taxon>Cottioidei</taxon>
        <taxon>Cottales</taxon>
        <taxon>Liparidae</taxon>
        <taxon>Liparis</taxon>
    </lineage>
</organism>
<evidence type="ECO:0000313" key="15">
    <source>
        <dbReference type="Proteomes" id="UP000314294"/>
    </source>
</evidence>
<evidence type="ECO:0000256" key="6">
    <source>
        <dbReference type="ARBA" id="ARBA00022777"/>
    </source>
</evidence>
<evidence type="ECO:0000256" key="1">
    <source>
        <dbReference type="ARBA" id="ARBA00004479"/>
    </source>
</evidence>
<comment type="subcellular location">
    <subcellularLocation>
        <location evidence="1">Membrane</location>
        <topology evidence="1">Single-pass type I membrane protein</topology>
    </subcellularLocation>
</comment>
<dbReference type="GO" id="GO:0043235">
    <property type="term" value="C:receptor complex"/>
    <property type="evidence" value="ECO:0007669"/>
    <property type="project" value="TreeGrafter"/>
</dbReference>
<evidence type="ECO:0000256" key="8">
    <source>
        <dbReference type="ARBA" id="ARBA00022989"/>
    </source>
</evidence>
<keyword evidence="4 12" id="KW-0812">Transmembrane</keyword>
<dbReference type="Proteomes" id="UP000314294">
    <property type="component" value="Unassembled WGS sequence"/>
</dbReference>
<reference evidence="14 15" key="1">
    <citation type="submission" date="2019-03" db="EMBL/GenBank/DDBJ databases">
        <title>First draft genome of Liparis tanakae, snailfish: a comprehensive survey of snailfish specific genes.</title>
        <authorList>
            <person name="Kim W."/>
            <person name="Song I."/>
            <person name="Jeong J.-H."/>
            <person name="Kim D."/>
            <person name="Kim S."/>
            <person name="Ryu S."/>
            <person name="Song J.Y."/>
            <person name="Lee S.K."/>
        </authorList>
    </citation>
    <scope>NUCLEOTIDE SEQUENCE [LARGE SCALE GENOMIC DNA]</scope>
    <source>
        <tissue evidence="14">Muscle</tissue>
    </source>
</reference>
<evidence type="ECO:0000256" key="13">
    <source>
        <dbReference type="SAM" id="SignalP"/>
    </source>
</evidence>
<evidence type="ECO:0000256" key="4">
    <source>
        <dbReference type="ARBA" id="ARBA00022692"/>
    </source>
</evidence>
<keyword evidence="2" id="KW-0723">Serine/threonine-protein kinase</keyword>
<dbReference type="EMBL" id="SRLO01000268">
    <property type="protein sequence ID" value="TNN63707.1"/>
    <property type="molecule type" value="Genomic_DNA"/>
</dbReference>
<dbReference type="InterPro" id="IPR017441">
    <property type="entry name" value="Protein_kinase_ATP_BS"/>
</dbReference>
<feature type="transmembrane region" description="Helical" evidence="12">
    <location>
        <begin position="28"/>
        <end position="48"/>
    </location>
</feature>
<keyword evidence="6" id="KW-0418">Kinase</keyword>
<accession>A0A4Z2HCV1</accession>
<evidence type="ECO:0000256" key="9">
    <source>
        <dbReference type="ARBA" id="ARBA00023136"/>
    </source>
</evidence>
<dbReference type="SUPFAM" id="SSF56112">
    <property type="entry name" value="Protein kinase-like (PK-like)"/>
    <property type="match status" value="1"/>
</dbReference>
<sequence>MCVCVCVCVSLSTLLVDTRPLRQEETIIIALATVSVLAVVAVAAFFGYRMMRGDGMQGLHNLNMMEAAGSESSLDLDNLKLLEVHTGTELVFRIMFGKVRMPRSIFLNPDLPASTVTRARQSIQRRGGQNPPRPPVPLLIGRGRYGAVYGGSLDERPVAVKVFTAANRQNFQNECSIYRLPLLEHDNIAHFVAADERTGPEGRTEYLLVMDYYPHRVPDPDCSHIPCPPTAFESLPLPQLSIGGIKKAAPCEGEMAAPKMERHCRTPGGLFDKISMAPREEGIPRRPF</sequence>
<keyword evidence="3" id="KW-0808">Transferase</keyword>